<accession>A0A225VTH5</accession>
<protein>
    <submittedName>
        <fullName evidence="1">Uncharacterized protein</fullName>
    </submittedName>
</protein>
<evidence type="ECO:0000313" key="2">
    <source>
        <dbReference type="Proteomes" id="UP000198211"/>
    </source>
</evidence>
<dbReference type="EMBL" id="NBNE01003082">
    <property type="protein sequence ID" value="OWZ08625.1"/>
    <property type="molecule type" value="Genomic_DNA"/>
</dbReference>
<name>A0A225VTH5_9STRA</name>
<dbReference type="AlphaFoldDB" id="A0A225VTH5"/>
<dbReference type="Proteomes" id="UP000198211">
    <property type="component" value="Unassembled WGS sequence"/>
</dbReference>
<sequence length="99" mass="10710">MIKLEHGKETFNASWIAGALVASSTAIRTTSQISLDLVKGNTTSEGSISVRSRIPLLKGDSIIIHEFKVLSDLRDEIVIGRNPMAALNLVVDFGTRTIC</sequence>
<evidence type="ECO:0000313" key="1">
    <source>
        <dbReference type="EMBL" id="OWZ08625.1"/>
    </source>
</evidence>
<keyword evidence="2" id="KW-1185">Reference proteome</keyword>
<reference evidence="2" key="1">
    <citation type="submission" date="2017-03" db="EMBL/GenBank/DDBJ databases">
        <title>Phytopthora megakarya and P. palmivora, two closely related causual agents of cacao black pod achieved similar genome size and gene model numbers by different mechanisms.</title>
        <authorList>
            <person name="Ali S."/>
            <person name="Shao J."/>
            <person name="Larry D.J."/>
            <person name="Kronmiller B."/>
            <person name="Shen D."/>
            <person name="Strem M.D."/>
            <person name="Melnick R.L."/>
            <person name="Guiltinan M.J."/>
            <person name="Tyler B.M."/>
            <person name="Meinhardt L.W."/>
            <person name="Bailey B.A."/>
        </authorList>
    </citation>
    <scope>NUCLEOTIDE SEQUENCE [LARGE SCALE GENOMIC DNA]</scope>
    <source>
        <strain evidence="2">zdho120</strain>
    </source>
</reference>
<dbReference type="OrthoDB" id="128750at2759"/>
<comment type="caution">
    <text evidence="1">The sequence shown here is derived from an EMBL/GenBank/DDBJ whole genome shotgun (WGS) entry which is preliminary data.</text>
</comment>
<proteinExistence type="predicted"/>
<organism evidence="1 2">
    <name type="scientific">Phytophthora megakarya</name>
    <dbReference type="NCBI Taxonomy" id="4795"/>
    <lineage>
        <taxon>Eukaryota</taxon>
        <taxon>Sar</taxon>
        <taxon>Stramenopiles</taxon>
        <taxon>Oomycota</taxon>
        <taxon>Peronosporomycetes</taxon>
        <taxon>Peronosporales</taxon>
        <taxon>Peronosporaceae</taxon>
        <taxon>Phytophthora</taxon>
    </lineage>
</organism>
<gene>
    <name evidence="1" type="ORF">PHMEG_00018795</name>
</gene>